<organism evidence="2 3">
    <name type="scientific">Lonsdalea iberica</name>
    <dbReference type="NCBI Taxonomy" id="1082703"/>
    <lineage>
        <taxon>Bacteria</taxon>
        <taxon>Pseudomonadati</taxon>
        <taxon>Pseudomonadota</taxon>
        <taxon>Gammaproteobacteria</taxon>
        <taxon>Enterobacterales</taxon>
        <taxon>Pectobacteriaceae</taxon>
        <taxon>Lonsdalea</taxon>
    </lineage>
</organism>
<dbReference type="EMBL" id="LUTQ01000062">
    <property type="protein sequence ID" value="OSN06768.1"/>
    <property type="molecule type" value="Genomic_DNA"/>
</dbReference>
<name>A0ABX3XCR8_9GAMM</name>
<feature type="transmembrane region" description="Helical" evidence="1">
    <location>
        <begin position="93"/>
        <end position="114"/>
    </location>
</feature>
<sequence length="115" mass="13751">MLILKNNYLNDKKNYRKETKTKDVKSFIAYIYFIAYVSWGDLFIIFFTSVVFSIFNHYSYQVVMNSVRVIILLYGMMFPIFPKAKSDRLNISMLVMLKLIPIRLYNSLYSIILFK</sequence>
<evidence type="ECO:0000313" key="3">
    <source>
        <dbReference type="Proteomes" id="UP000194040"/>
    </source>
</evidence>
<protein>
    <submittedName>
        <fullName evidence="2">Uncharacterized protein</fullName>
    </submittedName>
</protein>
<evidence type="ECO:0000256" key="1">
    <source>
        <dbReference type="SAM" id="Phobius"/>
    </source>
</evidence>
<keyword evidence="1" id="KW-0812">Transmembrane</keyword>
<keyword evidence="3" id="KW-1185">Reference proteome</keyword>
<keyword evidence="1" id="KW-1133">Transmembrane helix</keyword>
<proteinExistence type="predicted"/>
<gene>
    <name evidence="2" type="ORF">AU512_14805</name>
</gene>
<feature type="transmembrane region" description="Helical" evidence="1">
    <location>
        <begin position="27"/>
        <end position="52"/>
    </location>
</feature>
<dbReference type="Proteomes" id="UP000194040">
    <property type="component" value="Unassembled WGS sequence"/>
</dbReference>
<evidence type="ECO:0000313" key="2">
    <source>
        <dbReference type="EMBL" id="OSN06768.1"/>
    </source>
</evidence>
<feature type="transmembrane region" description="Helical" evidence="1">
    <location>
        <begin position="58"/>
        <end position="81"/>
    </location>
</feature>
<reference evidence="2 3" key="1">
    <citation type="submission" date="2016-02" db="EMBL/GenBank/DDBJ databases">
        <title>Species-wide whole genome sequencing reveals diversity, host range in Lonsdalea quercina.</title>
        <authorList>
            <person name="Li Y."/>
        </authorList>
    </citation>
    <scope>NUCLEOTIDE SEQUENCE [LARGE SCALE GENOMIC DNA]</scope>
    <source>
        <strain evidence="2 3">LMG 26265</strain>
    </source>
</reference>
<keyword evidence="1" id="KW-0472">Membrane</keyword>
<accession>A0ABX3XCR8</accession>
<comment type="caution">
    <text evidence="2">The sequence shown here is derived from an EMBL/GenBank/DDBJ whole genome shotgun (WGS) entry which is preliminary data.</text>
</comment>